<feature type="domain" description="Fumarylacetoacetase-like C-terminal" evidence="3">
    <location>
        <begin position="54"/>
        <end position="245"/>
    </location>
</feature>
<dbReference type="InterPro" id="IPR036663">
    <property type="entry name" value="Fumarylacetoacetase_C_sf"/>
</dbReference>
<evidence type="ECO:0000256" key="2">
    <source>
        <dbReference type="ARBA" id="ARBA00022723"/>
    </source>
</evidence>
<dbReference type="Gene3D" id="3.90.850.10">
    <property type="entry name" value="Fumarylacetoacetase-like, C-terminal domain"/>
    <property type="match status" value="1"/>
</dbReference>
<keyword evidence="2" id="KW-0479">Metal-binding</keyword>
<dbReference type="GO" id="GO:0018773">
    <property type="term" value="F:acetylpyruvate hydrolase activity"/>
    <property type="evidence" value="ECO:0007669"/>
    <property type="project" value="TreeGrafter"/>
</dbReference>
<dbReference type="EMBL" id="JAADJG010000483">
    <property type="protein sequence ID" value="KAF4446027.1"/>
    <property type="molecule type" value="Genomic_DNA"/>
</dbReference>
<comment type="caution">
    <text evidence="4">The sequence shown here is derived from an EMBL/GenBank/DDBJ whole genome shotgun (WGS) entry which is preliminary data.</text>
</comment>
<dbReference type="Proteomes" id="UP000605986">
    <property type="component" value="Unassembled WGS sequence"/>
</dbReference>
<reference evidence="4" key="1">
    <citation type="submission" date="2020-01" db="EMBL/GenBank/DDBJ databases">
        <title>Identification and distribution of gene clusters putatively required for synthesis of sphingolipid metabolism inhibitors in phylogenetically diverse species of the filamentous fungus Fusarium.</title>
        <authorList>
            <person name="Kim H.-S."/>
            <person name="Busman M."/>
            <person name="Brown D.W."/>
            <person name="Divon H."/>
            <person name="Uhlig S."/>
            <person name="Proctor R.H."/>
        </authorList>
    </citation>
    <scope>NUCLEOTIDE SEQUENCE</scope>
    <source>
        <strain evidence="4">NRRL 53441</strain>
    </source>
</reference>
<dbReference type="GO" id="GO:0050163">
    <property type="term" value="F:oxaloacetate tautomerase activity"/>
    <property type="evidence" value="ECO:0007669"/>
    <property type="project" value="UniProtKB-ARBA"/>
</dbReference>
<dbReference type="OrthoDB" id="411064at2759"/>
<protein>
    <submittedName>
        <fullName evidence="4">Fumarylacetoacetate hydrolase family protein</fullName>
    </submittedName>
</protein>
<organism evidence="4 5">
    <name type="scientific">Fusarium austroafricanum</name>
    <dbReference type="NCBI Taxonomy" id="2364996"/>
    <lineage>
        <taxon>Eukaryota</taxon>
        <taxon>Fungi</taxon>
        <taxon>Dikarya</taxon>
        <taxon>Ascomycota</taxon>
        <taxon>Pezizomycotina</taxon>
        <taxon>Sordariomycetes</taxon>
        <taxon>Hypocreomycetidae</taxon>
        <taxon>Hypocreales</taxon>
        <taxon>Nectriaceae</taxon>
        <taxon>Fusarium</taxon>
        <taxon>Fusarium concolor species complex</taxon>
    </lineage>
</organism>
<sequence>MSAFTRLVRFVEGDATFYGDFLDTQDGRYTIQKLHGSPFTKLEDSGKVVTTDTLAAPKYPAVFNKPADALAGPFDDVKVHPEARSMLDWEGELAFVVGKDAKNVSEEDAMDYILGYTASNDVSARNFQIPEVCGWQFGYAKSFDGFAPIGHTIVSAKAVSNPLEARITTKVNGVIKQDSNTSDLIFGAGKILSHLSRGTTIRAGTVVMTGTPSGVRWSREPKEFLKDGDVVEIEVEGVGMIRNTIRFHE</sequence>
<gene>
    <name evidence="4" type="ORF">F53441_10285</name>
</gene>
<evidence type="ECO:0000259" key="3">
    <source>
        <dbReference type="Pfam" id="PF01557"/>
    </source>
</evidence>
<dbReference type="AlphaFoldDB" id="A0A8H4P2F5"/>
<dbReference type="FunFam" id="3.90.850.10:FF:000002">
    <property type="entry name" value="2-hydroxyhepta-2,4-diene-1,7-dioate isomerase"/>
    <property type="match status" value="1"/>
</dbReference>
<keyword evidence="5" id="KW-1185">Reference proteome</keyword>
<dbReference type="GO" id="GO:0046872">
    <property type="term" value="F:metal ion binding"/>
    <property type="evidence" value="ECO:0007669"/>
    <property type="project" value="UniProtKB-KW"/>
</dbReference>
<accession>A0A8H4P2F5</accession>
<evidence type="ECO:0000256" key="1">
    <source>
        <dbReference type="ARBA" id="ARBA00010211"/>
    </source>
</evidence>
<name>A0A8H4P2F5_9HYPO</name>
<keyword evidence="4" id="KW-0378">Hydrolase</keyword>
<dbReference type="InterPro" id="IPR011234">
    <property type="entry name" value="Fumarylacetoacetase-like_C"/>
</dbReference>
<dbReference type="SUPFAM" id="SSF56529">
    <property type="entry name" value="FAH"/>
    <property type="match status" value="1"/>
</dbReference>
<comment type="similarity">
    <text evidence="1">Belongs to the FAH family.</text>
</comment>
<dbReference type="PANTHER" id="PTHR11820">
    <property type="entry name" value="ACYLPYRUVASE"/>
    <property type="match status" value="1"/>
</dbReference>
<dbReference type="PANTHER" id="PTHR11820:SF7">
    <property type="entry name" value="ACYLPYRUVASE FAHD1, MITOCHONDRIAL"/>
    <property type="match status" value="1"/>
</dbReference>
<dbReference type="GO" id="GO:0006107">
    <property type="term" value="P:oxaloacetate metabolic process"/>
    <property type="evidence" value="ECO:0007669"/>
    <property type="project" value="UniProtKB-ARBA"/>
</dbReference>
<proteinExistence type="inferred from homology"/>
<evidence type="ECO:0000313" key="5">
    <source>
        <dbReference type="Proteomes" id="UP000605986"/>
    </source>
</evidence>
<dbReference type="Pfam" id="PF01557">
    <property type="entry name" value="FAA_hydrolase"/>
    <property type="match status" value="1"/>
</dbReference>
<evidence type="ECO:0000313" key="4">
    <source>
        <dbReference type="EMBL" id="KAF4446027.1"/>
    </source>
</evidence>